<feature type="compositionally biased region" description="Acidic residues" evidence="1">
    <location>
        <begin position="259"/>
        <end position="273"/>
    </location>
</feature>
<dbReference type="Gene3D" id="2.40.70.10">
    <property type="entry name" value="Acid Proteases"/>
    <property type="match status" value="1"/>
</dbReference>
<dbReference type="EMBL" id="LSSK01000331">
    <property type="protein sequence ID" value="OMH83690.1"/>
    <property type="molecule type" value="Genomic_DNA"/>
</dbReference>
<name>A0A1R1PRS9_ZANCU</name>
<evidence type="ECO:0000256" key="1">
    <source>
        <dbReference type="SAM" id="MobiDB-lite"/>
    </source>
</evidence>
<keyword evidence="3" id="KW-1185">Reference proteome</keyword>
<dbReference type="AlphaFoldDB" id="A0A1R1PRS9"/>
<dbReference type="Proteomes" id="UP000188320">
    <property type="component" value="Unassembled WGS sequence"/>
</dbReference>
<evidence type="ECO:0008006" key="4">
    <source>
        <dbReference type="Google" id="ProtNLM"/>
    </source>
</evidence>
<reference evidence="3" key="1">
    <citation type="submission" date="2017-01" db="EMBL/GenBank/DDBJ databases">
        <authorList>
            <person name="Wang Y."/>
            <person name="White M."/>
            <person name="Kvist S."/>
            <person name="Moncalvo J.-M."/>
        </authorList>
    </citation>
    <scope>NUCLEOTIDE SEQUENCE [LARGE SCALE GENOMIC DNA]</scope>
    <source>
        <strain evidence="3">COL-18-3</strain>
    </source>
</reference>
<accession>A0A1R1PRS9</accession>
<proteinExistence type="predicted"/>
<dbReference type="CDD" id="cd00303">
    <property type="entry name" value="retropepsin_like"/>
    <property type="match status" value="1"/>
</dbReference>
<organism evidence="2 3">
    <name type="scientific">Zancudomyces culisetae</name>
    <name type="common">Gut fungus</name>
    <name type="synonym">Smittium culisetae</name>
    <dbReference type="NCBI Taxonomy" id="1213189"/>
    <lineage>
        <taxon>Eukaryota</taxon>
        <taxon>Fungi</taxon>
        <taxon>Fungi incertae sedis</taxon>
        <taxon>Zoopagomycota</taxon>
        <taxon>Kickxellomycotina</taxon>
        <taxon>Harpellomycetes</taxon>
        <taxon>Harpellales</taxon>
        <taxon>Legeriomycetaceae</taxon>
        <taxon>Zancudomyces</taxon>
    </lineage>
</organism>
<dbReference type="InterPro" id="IPR021109">
    <property type="entry name" value="Peptidase_aspartic_dom_sf"/>
</dbReference>
<evidence type="ECO:0000313" key="3">
    <source>
        <dbReference type="Proteomes" id="UP000188320"/>
    </source>
</evidence>
<comment type="caution">
    <text evidence="2">The sequence shown here is derived from an EMBL/GenBank/DDBJ whole genome shotgun (WGS) entry which is preliminary data.</text>
</comment>
<dbReference type="SUPFAM" id="SSF50630">
    <property type="entry name" value="Acid proteases"/>
    <property type="match status" value="1"/>
</dbReference>
<dbReference type="OrthoDB" id="5588877at2759"/>
<protein>
    <recommendedName>
        <fullName evidence="4">Aspartic peptidase DDI1-type domain-containing protein</fullName>
    </recommendedName>
</protein>
<sequence>MLAISAAATAHTLEPHYLNSEDYPHKSPQSQPSENLIDRTIKPVRSLKLKVKNKTKKKVKKKPAKECILFNKLLGTPVPVSWGEYFDSHPKERRPVYNSFREYIRKGSKKKAMLIETALTEKGNTDPCYIWTRIANRTVPLFVDSGASYSLMRASLVRELGLKKTRLENPISLTQVGGTHLEVSEATDAVISLDDDVEIGVRFLVTPTCAVPAIFGLNTCKELGATLNYRNNTIDIVTGGSKYRFQLVSQDDLNGIGVSDEEYSGDETDEETTQESFSDSEGNIISKPMFYSLKSADLTESGFPEVVEQNLETEMQSQSDMYPEITEMLNLFSDIFENKVGVLQ</sequence>
<evidence type="ECO:0000313" key="2">
    <source>
        <dbReference type="EMBL" id="OMH83690.1"/>
    </source>
</evidence>
<feature type="region of interest" description="Disordered" evidence="1">
    <location>
        <begin position="256"/>
        <end position="281"/>
    </location>
</feature>
<gene>
    <name evidence="2" type="ORF">AX774_g2800</name>
</gene>
<dbReference type="Pfam" id="PF13975">
    <property type="entry name" value="gag-asp_proteas"/>
    <property type="match status" value="1"/>
</dbReference>